<dbReference type="AlphaFoldDB" id="A0A124G7B0"/>
<dbReference type="EMBL" id="LLZG01000399">
    <property type="protein sequence ID" value="KUL22167.1"/>
    <property type="molecule type" value="Genomic_DNA"/>
</dbReference>
<proteinExistence type="predicted"/>
<organism evidence="1 2">
    <name type="scientific">Streptomyces regalis</name>
    <dbReference type="NCBI Taxonomy" id="68262"/>
    <lineage>
        <taxon>Bacteria</taxon>
        <taxon>Bacillati</taxon>
        <taxon>Actinomycetota</taxon>
        <taxon>Actinomycetes</taxon>
        <taxon>Kitasatosporales</taxon>
        <taxon>Streptomycetaceae</taxon>
        <taxon>Streptomyces</taxon>
    </lineage>
</organism>
<accession>A0A124G7B0</accession>
<reference evidence="2" key="1">
    <citation type="submission" date="2015-10" db="EMBL/GenBank/DDBJ databases">
        <authorList>
            <person name="Ju K.-S."/>
            <person name="Doroghazi J.R."/>
            <person name="Metcalf W.W."/>
        </authorList>
    </citation>
    <scope>NUCLEOTIDE SEQUENCE [LARGE SCALE GENOMIC DNA]</scope>
    <source>
        <strain evidence="2">NRRL 3151</strain>
    </source>
</reference>
<dbReference type="Proteomes" id="UP000053923">
    <property type="component" value="Unassembled WGS sequence"/>
</dbReference>
<dbReference type="OrthoDB" id="4277901at2"/>
<sequence length="143" mass="14687">MTRTAGATRGLLARLLLLGLLLIGLGVVHTLAHADAHDGVTGPTTAHYFDLAAADQEPSNGHHGRETDTFGEALHPTTALATADLDSLPEADCWASAPTGPWSVPPAQLASGTTTEPHGAQLADGLLSCRAHISPHALGVLRI</sequence>
<keyword evidence="2" id="KW-1185">Reference proteome</keyword>
<name>A0A124G7B0_9ACTN</name>
<evidence type="ECO:0000313" key="2">
    <source>
        <dbReference type="Proteomes" id="UP000053923"/>
    </source>
</evidence>
<dbReference type="RefSeq" id="WP_062713648.1">
    <property type="nucleotide sequence ID" value="NZ_LLZG01000399.1"/>
</dbReference>
<comment type="caution">
    <text evidence="1">The sequence shown here is derived from an EMBL/GenBank/DDBJ whole genome shotgun (WGS) entry which is preliminary data.</text>
</comment>
<evidence type="ECO:0000313" key="1">
    <source>
        <dbReference type="EMBL" id="KUL22167.1"/>
    </source>
</evidence>
<gene>
    <name evidence="1" type="ORF">ADL12_42785</name>
</gene>
<protein>
    <submittedName>
        <fullName evidence="1">Uncharacterized protein</fullName>
    </submittedName>
</protein>